<dbReference type="AlphaFoldDB" id="A0AAV2RBU1"/>
<dbReference type="Proteomes" id="UP001497623">
    <property type="component" value="Unassembled WGS sequence"/>
</dbReference>
<comment type="caution">
    <text evidence="1">The sequence shown here is derived from an EMBL/GenBank/DDBJ whole genome shotgun (WGS) entry which is preliminary data.</text>
</comment>
<proteinExistence type="predicted"/>
<evidence type="ECO:0000313" key="1">
    <source>
        <dbReference type="EMBL" id="CAL4120749.1"/>
    </source>
</evidence>
<keyword evidence="2" id="KW-1185">Reference proteome</keyword>
<dbReference type="EMBL" id="CAXKWB010018341">
    <property type="protein sequence ID" value="CAL4120749.1"/>
    <property type="molecule type" value="Genomic_DNA"/>
</dbReference>
<sequence length="203" mass="23679">MASSFCLPVPALDDYALYEDWRDDILKWCSVCPWRPSKQAIVIHFALTGRAKAASHEIPNDDLQKKDGVQILLAKLDSIFLLPKIHRKYNAYHNMHNLRRKPGTQINEFIVDFEIMYYRLKRENVILTDEKLGFTLLTACRLSEEMEHMLLSTFTYDITYDTMKAILQKVDWVNSSPQYLGVILSLMKRNESTDKIYAAVDRK</sequence>
<organism evidence="1 2">
    <name type="scientific">Meganyctiphanes norvegica</name>
    <name type="common">Northern krill</name>
    <name type="synonym">Thysanopoda norvegica</name>
    <dbReference type="NCBI Taxonomy" id="48144"/>
    <lineage>
        <taxon>Eukaryota</taxon>
        <taxon>Metazoa</taxon>
        <taxon>Ecdysozoa</taxon>
        <taxon>Arthropoda</taxon>
        <taxon>Crustacea</taxon>
        <taxon>Multicrustacea</taxon>
        <taxon>Malacostraca</taxon>
        <taxon>Eumalacostraca</taxon>
        <taxon>Eucarida</taxon>
        <taxon>Euphausiacea</taxon>
        <taxon>Euphausiidae</taxon>
        <taxon>Meganyctiphanes</taxon>
    </lineage>
</organism>
<reference evidence="1 2" key="1">
    <citation type="submission" date="2024-05" db="EMBL/GenBank/DDBJ databases">
        <authorList>
            <person name="Wallberg A."/>
        </authorList>
    </citation>
    <scope>NUCLEOTIDE SEQUENCE [LARGE SCALE GENOMIC DNA]</scope>
</reference>
<evidence type="ECO:0000313" key="2">
    <source>
        <dbReference type="Proteomes" id="UP001497623"/>
    </source>
</evidence>
<accession>A0AAV2RBU1</accession>
<gene>
    <name evidence="1" type="ORF">MNOR_LOCUS22106</name>
</gene>
<name>A0AAV2RBU1_MEGNR</name>
<protein>
    <submittedName>
        <fullName evidence="1">Uncharacterized protein</fullName>
    </submittedName>
</protein>